<proteinExistence type="predicted"/>
<evidence type="ECO:0000313" key="2">
    <source>
        <dbReference type="Proteomes" id="UP001202328"/>
    </source>
</evidence>
<dbReference type="EMBL" id="JAJJMB010010911">
    <property type="protein sequence ID" value="KAI3905810.1"/>
    <property type="molecule type" value="Genomic_DNA"/>
</dbReference>
<accession>A0AAD4SH08</accession>
<protein>
    <submittedName>
        <fullName evidence="1">Uncharacterized protein</fullName>
    </submittedName>
</protein>
<name>A0AAD4SH08_9MAGN</name>
<dbReference type="Proteomes" id="UP001202328">
    <property type="component" value="Unassembled WGS sequence"/>
</dbReference>
<evidence type="ECO:0000313" key="1">
    <source>
        <dbReference type="EMBL" id="KAI3905810.1"/>
    </source>
</evidence>
<dbReference type="AlphaFoldDB" id="A0AAD4SH08"/>
<organism evidence="1 2">
    <name type="scientific">Papaver atlanticum</name>
    <dbReference type="NCBI Taxonomy" id="357466"/>
    <lineage>
        <taxon>Eukaryota</taxon>
        <taxon>Viridiplantae</taxon>
        <taxon>Streptophyta</taxon>
        <taxon>Embryophyta</taxon>
        <taxon>Tracheophyta</taxon>
        <taxon>Spermatophyta</taxon>
        <taxon>Magnoliopsida</taxon>
        <taxon>Ranunculales</taxon>
        <taxon>Papaveraceae</taxon>
        <taxon>Papaveroideae</taxon>
        <taxon>Papaver</taxon>
    </lineage>
</organism>
<keyword evidence="2" id="KW-1185">Reference proteome</keyword>
<reference evidence="1" key="1">
    <citation type="submission" date="2022-04" db="EMBL/GenBank/DDBJ databases">
        <title>A functionally conserved STORR gene fusion in Papaver species that diverged 16.8 million years ago.</title>
        <authorList>
            <person name="Catania T."/>
        </authorList>
    </citation>
    <scope>NUCLEOTIDE SEQUENCE</scope>
    <source>
        <strain evidence="1">S-188037</strain>
    </source>
</reference>
<sequence length="153" mass="17623">MLSFFSENLSAEDCAGLRNALKVNDSMLIKYPGKTDELDQSSHLLTCIHCQLCGKVSRGKAQFSQMWTWARKYNPKLFNSARGTFIWLASRETFRKFLKTSQIVMQEATSLVLATKNPIRGTRRPPLYDNHQVLMVSSCKEYIREHISRRTDS</sequence>
<gene>
    <name evidence="1" type="ORF">MKW98_006444</name>
</gene>
<comment type="caution">
    <text evidence="1">The sequence shown here is derived from an EMBL/GenBank/DDBJ whole genome shotgun (WGS) entry which is preliminary data.</text>
</comment>